<feature type="domain" description="Rubredoxin binding" evidence="10">
    <location>
        <begin position="316"/>
        <end position="390"/>
    </location>
</feature>
<keyword evidence="12" id="KW-1185">Reference proteome</keyword>
<dbReference type="Gene3D" id="3.50.50.60">
    <property type="entry name" value="FAD/NAD(P)-binding domain"/>
    <property type="match status" value="2"/>
</dbReference>
<evidence type="ECO:0000256" key="4">
    <source>
        <dbReference type="ARBA" id="ARBA00022490"/>
    </source>
</evidence>
<evidence type="ECO:0000313" key="11">
    <source>
        <dbReference type="EMBL" id="MDQ9169956.1"/>
    </source>
</evidence>
<keyword evidence="4" id="KW-0963">Cytoplasm</keyword>
<dbReference type="Pfam" id="PF18113">
    <property type="entry name" value="Rbx_binding"/>
    <property type="match status" value="1"/>
</dbReference>
<keyword evidence="7" id="KW-0560">Oxidoreductase</keyword>
<comment type="subcellular location">
    <subcellularLocation>
        <location evidence="2">Cytoplasm</location>
    </subcellularLocation>
</comment>
<dbReference type="Pfam" id="PF07992">
    <property type="entry name" value="Pyr_redox_2"/>
    <property type="match status" value="1"/>
</dbReference>
<evidence type="ECO:0000256" key="6">
    <source>
        <dbReference type="ARBA" id="ARBA00022827"/>
    </source>
</evidence>
<sequence>MQPIIIIGAGLAGYTVAREVRKLDKEIPLTIITSCGGGFYSKPMLSNAFAKNQQAAQLVTQSAVQMAAQLNATVAADTHVQSIDTAGKQIHTDKGVFAYGKLVIASGAQPIRIPIEGDAAHQVISINHVEDYAVFRSRIDQAAVGRPARVTILGAGLIGCEFADDLAGTGHAVTLIDPNPLPLAALASPALSEKLQSALSERGVTFCLGTTASRVDHRGDALHVSLANGTSFETDIVLSAVGLRPDIRLAQAAQLQTGRGILVDQTGQTSASDIFAVGDCAEYMADNGTTQILPYVAPLMTAARAIARTLTGQVTQIDLQPAPVLVKTPSCPLALIPPPVALAKTGHWETQIQIENGRIISRYYDAQGIMRGFGVTPHDAAVRQALLNELGSTRPVSAASQAS</sequence>
<dbReference type="EMBL" id="JAUYVH010000002">
    <property type="protein sequence ID" value="MDQ9169956.1"/>
    <property type="molecule type" value="Genomic_DNA"/>
</dbReference>
<dbReference type="SUPFAM" id="SSF51905">
    <property type="entry name" value="FAD/NAD(P)-binding domain"/>
    <property type="match status" value="1"/>
</dbReference>
<dbReference type="Proteomes" id="UP001225596">
    <property type="component" value="Unassembled WGS sequence"/>
</dbReference>
<keyword evidence="6" id="KW-0274">FAD</keyword>
<evidence type="ECO:0000313" key="12">
    <source>
        <dbReference type="Proteomes" id="UP001225596"/>
    </source>
</evidence>
<comment type="similarity">
    <text evidence="3">Belongs to the FAD-dependent oxidoreductase family.</text>
</comment>
<dbReference type="InterPro" id="IPR050260">
    <property type="entry name" value="FAD-bd_OxRdtase"/>
</dbReference>
<comment type="caution">
    <text evidence="11">The sequence shown here is derived from an EMBL/GenBank/DDBJ whole genome shotgun (WGS) entry which is preliminary data.</text>
</comment>
<dbReference type="InterPro" id="IPR036188">
    <property type="entry name" value="FAD/NAD-bd_sf"/>
</dbReference>
<dbReference type="PRINTS" id="PR00368">
    <property type="entry name" value="FADPNR"/>
</dbReference>
<gene>
    <name evidence="11" type="ORF">Q8A64_05975</name>
</gene>
<evidence type="ECO:0000256" key="8">
    <source>
        <dbReference type="ARBA" id="ARBA00023027"/>
    </source>
</evidence>
<dbReference type="InterPro" id="IPR041364">
    <property type="entry name" value="Rbx-bd"/>
</dbReference>
<keyword evidence="8" id="KW-0520">NAD</keyword>
<dbReference type="RefSeq" id="WP_338435876.1">
    <property type="nucleotide sequence ID" value="NZ_JAUYVH010000002.1"/>
</dbReference>
<proteinExistence type="inferred from homology"/>
<name>A0ABU1BPK7_9BURK</name>
<evidence type="ECO:0000256" key="1">
    <source>
        <dbReference type="ARBA" id="ARBA00001974"/>
    </source>
</evidence>
<evidence type="ECO:0000259" key="10">
    <source>
        <dbReference type="Pfam" id="PF18113"/>
    </source>
</evidence>
<dbReference type="PRINTS" id="PR00411">
    <property type="entry name" value="PNDRDTASEI"/>
</dbReference>
<organism evidence="11 12">
    <name type="scientific">Keguizhuia sedimenti</name>
    <dbReference type="NCBI Taxonomy" id="3064264"/>
    <lineage>
        <taxon>Bacteria</taxon>
        <taxon>Pseudomonadati</taxon>
        <taxon>Pseudomonadota</taxon>
        <taxon>Betaproteobacteria</taxon>
        <taxon>Burkholderiales</taxon>
        <taxon>Oxalobacteraceae</taxon>
        <taxon>Keguizhuia</taxon>
    </lineage>
</organism>
<accession>A0ABU1BPK7</accession>
<reference evidence="11 12" key="1">
    <citation type="submission" date="2023-08" db="EMBL/GenBank/DDBJ databases">
        <title>Oxalobacteraceae gen .nov., isolated from river sludge outside the plant.</title>
        <authorList>
            <person name="Zhao S.Y."/>
        </authorList>
    </citation>
    <scope>NUCLEOTIDE SEQUENCE [LARGE SCALE GENOMIC DNA]</scope>
    <source>
        <strain evidence="11 12">R-40</strain>
    </source>
</reference>
<dbReference type="InterPro" id="IPR023753">
    <property type="entry name" value="FAD/NAD-binding_dom"/>
</dbReference>
<evidence type="ECO:0000259" key="9">
    <source>
        <dbReference type="Pfam" id="PF07992"/>
    </source>
</evidence>
<evidence type="ECO:0000256" key="5">
    <source>
        <dbReference type="ARBA" id="ARBA00022630"/>
    </source>
</evidence>
<evidence type="ECO:0000256" key="3">
    <source>
        <dbReference type="ARBA" id="ARBA00006442"/>
    </source>
</evidence>
<dbReference type="PANTHER" id="PTHR43429">
    <property type="entry name" value="PYRIDINE NUCLEOTIDE-DISULFIDE OXIDOREDUCTASE DOMAIN-CONTAINING"/>
    <property type="match status" value="1"/>
</dbReference>
<feature type="domain" description="FAD/NAD(P)-binding" evidence="9">
    <location>
        <begin position="4"/>
        <end position="286"/>
    </location>
</feature>
<evidence type="ECO:0000256" key="7">
    <source>
        <dbReference type="ARBA" id="ARBA00023002"/>
    </source>
</evidence>
<evidence type="ECO:0000256" key="2">
    <source>
        <dbReference type="ARBA" id="ARBA00004496"/>
    </source>
</evidence>
<dbReference type="PANTHER" id="PTHR43429:SF3">
    <property type="entry name" value="NITRITE REDUCTASE [NAD(P)H]"/>
    <property type="match status" value="1"/>
</dbReference>
<keyword evidence="5" id="KW-0285">Flavoprotein</keyword>
<dbReference type="Gene3D" id="3.30.390.120">
    <property type="match status" value="1"/>
</dbReference>
<protein>
    <submittedName>
        <fullName evidence="11">FAD-dependent oxidoreductase</fullName>
    </submittedName>
</protein>
<comment type="cofactor">
    <cofactor evidence="1">
        <name>FAD</name>
        <dbReference type="ChEBI" id="CHEBI:57692"/>
    </cofactor>
</comment>